<evidence type="ECO:0000256" key="1">
    <source>
        <dbReference type="ARBA" id="ARBA00004651"/>
    </source>
</evidence>
<dbReference type="Pfam" id="PF12822">
    <property type="entry name" value="ECF_trnsprt"/>
    <property type="match status" value="1"/>
</dbReference>
<evidence type="ECO:0000256" key="5">
    <source>
        <dbReference type="ARBA" id="ARBA00022692"/>
    </source>
</evidence>
<comment type="similarity">
    <text evidence="2">Belongs to the prokaryotic riboflavin transporter (P-RFT) (TC 2.A.87) family.</text>
</comment>
<evidence type="ECO:0000313" key="10">
    <source>
        <dbReference type="Proteomes" id="UP000294854"/>
    </source>
</evidence>
<evidence type="ECO:0000313" key="9">
    <source>
        <dbReference type="EMBL" id="TDG78084.1"/>
    </source>
</evidence>
<keyword evidence="10" id="KW-1185">Reference proteome</keyword>
<gene>
    <name evidence="9" type="ORF">C5L31_001319</name>
</gene>
<comment type="caution">
    <text evidence="9">The sequence shown here is derived from an EMBL/GenBank/DDBJ whole genome shotgun (WGS) entry which is preliminary data.</text>
</comment>
<dbReference type="PANTHER" id="PTHR38438">
    <property type="entry name" value="RIBOFLAVIN TRANSPORTER RIBU"/>
    <property type="match status" value="1"/>
</dbReference>
<dbReference type="GO" id="GO:0032217">
    <property type="term" value="F:riboflavin transmembrane transporter activity"/>
    <property type="evidence" value="ECO:0007669"/>
    <property type="project" value="InterPro"/>
</dbReference>
<comment type="subcellular location">
    <subcellularLocation>
        <location evidence="1">Cell membrane</location>
        <topology evidence="1">Multi-pass membrane protein</topology>
    </subcellularLocation>
</comment>
<proteinExistence type="inferred from homology"/>
<accession>A0A4R5NNU1</accession>
<evidence type="ECO:0000256" key="6">
    <source>
        <dbReference type="ARBA" id="ARBA00022989"/>
    </source>
</evidence>
<dbReference type="PANTHER" id="PTHR38438:SF1">
    <property type="entry name" value="RIBOFLAVIN TRANSPORTER RIBU"/>
    <property type="match status" value="1"/>
</dbReference>
<dbReference type="EMBL" id="PUFO01000045">
    <property type="protein sequence ID" value="TDG78084.1"/>
    <property type="molecule type" value="Genomic_DNA"/>
</dbReference>
<evidence type="ECO:0008006" key="11">
    <source>
        <dbReference type="Google" id="ProtNLM"/>
    </source>
</evidence>
<reference evidence="9 10" key="1">
    <citation type="journal article" date="2019" name="Appl. Microbiol. Biotechnol.">
        <title>Uncovering carbohydrate metabolism through a genotype-phenotype association study of 56 lactic acid bacteria genomes.</title>
        <authorList>
            <person name="Buron-Moles G."/>
            <person name="Chailyan A."/>
            <person name="Dolejs I."/>
            <person name="Forster J."/>
            <person name="Miks M.H."/>
        </authorList>
    </citation>
    <scope>NUCLEOTIDE SEQUENCE [LARGE SCALE GENOMIC DNA]</scope>
    <source>
        <strain evidence="9 10">ATCC 49373</strain>
    </source>
</reference>
<dbReference type="Gene3D" id="1.10.1760.20">
    <property type="match status" value="1"/>
</dbReference>
<keyword evidence="6 8" id="KW-1133">Transmembrane helix</keyword>
<keyword evidence="3" id="KW-0813">Transport</keyword>
<dbReference type="InterPro" id="IPR024529">
    <property type="entry name" value="ECF_trnsprt_substrate-spec"/>
</dbReference>
<name>A0A4R5NNU1_9LACO</name>
<dbReference type="STRING" id="1122149.FD44_GL001684"/>
<feature type="transmembrane region" description="Helical" evidence="8">
    <location>
        <begin position="80"/>
        <end position="104"/>
    </location>
</feature>
<dbReference type="Proteomes" id="UP000294854">
    <property type="component" value="Unassembled WGS sequence"/>
</dbReference>
<feature type="transmembrane region" description="Helical" evidence="8">
    <location>
        <begin position="49"/>
        <end position="74"/>
    </location>
</feature>
<evidence type="ECO:0000256" key="2">
    <source>
        <dbReference type="ARBA" id="ARBA00005540"/>
    </source>
</evidence>
<protein>
    <recommendedName>
        <fullName evidence="11">ECF transporter S component</fullName>
    </recommendedName>
</protein>
<dbReference type="InterPro" id="IPR025720">
    <property type="entry name" value="RibU"/>
</dbReference>
<evidence type="ECO:0000256" key="7">
    <source>
        <dbReference type="ARBA" id="ARBA00023136"/>
    </source>
</evidence>
<keyword evidence="4" id="KW-1003">Cell membrane</keyword>
<dbReference type="RefSeq" id="WP_010619771.1">
    <property type="nucleotide sequence ID" value="NZ_PUFO01000045.1"/>
</dbReference>
<evidence type="ECO:0000256" key="4">
    <source>
        <dbReference type="ARBA" id="ARBA00022475"/>
    </source>
</evidence>
<dbReference type="GO" id="GO:0005886">
    <property type="term" value="C:plasma membrane"/>
    <property type="evidence" value="ECO:0007669"/>
    <property type="project" value="UniProtKB-SubCell"/>
</dbReference>
<evidence type="ECO:0000256" key="8">
    <source>
        <dbReference type="SAM" id="Phobius"/>
    </source>
</evidence>
<dbReference type="AlphaFoldDB" id="A0A4R5NNU1"/>
<keyword evidence="7 8" id="KW-0472">Membrane</keyword>
<feature type="transmembrane region" description="Helical" evidence="8">
    <location>
        <begin position="16"/>
        <end position="37"/>
    </location>
</feature>
<evidence type="ECO:0000256" key="3">
    <source>
        <dbReference type="ARBA" id="ARBA00022448"/>
    </source>
</evidence>
<sequence>MERSQSHYSIRQVAEMSLFAGISFVLMYISFPIIPFAPWMKIDFSDIPILLGAVIFGPLGGVLIAAIKGFLYWLLTGVDVINLIGILASFAASVGFLLPIAAVLKHMQHASLSKKMPIAIISGTVF</sequence>
<organism evidence="9 10">
    <name type="scientific">Secundilactobacillus malefermentans</name>
    <dbReference type="NCBI Taxonomy" id="176292"/>
    <lineage>
        <taxon>Bacteria</taxon>
        <taxon>Bacillati</taxon>
        <taxon>Bacillota</taxon>
        <taxon>Bacilli</taxon>
        <taxon>Lactobacillales</taxon>
        <taxon>Lactobacillaceae</taxon>
        <taxon>Secundilactobacillus</taxon>
    </lineage>
</organism>
<keyword evidence="5 8" id="KW-0812">Transmembrane</keyword>